<dbReference type="RefSeq" id="WP_018580576.1">
    <property type="nucleotide sequence ID" value="NZ_LDYD01000006.1"/>
</dbReference>
<gene>
    <name evidence="1" type="ORF">NCTC11862_00144</name>
</gene>
<evidence type="ECO:0000313" key="1">
    <source>
        <dbReference type="EMBL" id="STC68278.1"/>
    </source>
</evidence>
<reference evidence="1 2" key="1">
    <citation type="submission" date="2018-06" db="EMBL/GenBank/DDBJ databases">
        <authorList>
            <consortium name="Pathogen Informatics"/>
            <person name="Doyle S."/>
        </authorList>
    </citation>
    <scope>NUCLEOTIDE SEQUENCE [LARGE SCALE GENOMIC DNA]</scope>
    <source>
        <strain evidence="1 2">NCTC11862</strain>
    </source>
</reference>
<dbReference type="AlphaFoldDB" id="A0A376CKS1"/>
<dbReference type="STRING" id="35756.GCA_001044155_01406"/>
<protein>
    <submittedName>
        <fullName evidence="1">Uncharacterized protein</fullName>
    </submittedName>
</protein>
<dbReference type="Proteomes" id="UP000254467">
    <property type="component" value="Unassembled WGS sequence"/>
</dbReference>
<keyword evidence="2" id="KW-1185">Reference proteome</keyword>
<dbReference type="EMBL" id="UFXQ01000001">
    <property type="protein sequence ID" value="STC68278.1"/>
    <property type="molecule type" value="Genomic_DNA"/>
</dbReference>
<dbReference type="OrthoDB" id="4408123at2"/>
<evidence type="ECO:0000313" key="2">
    <source>
        <dbReference type="Proteomes" id="UP000254467"/>
    </source>
</evidence>
<accession>A0A376CKS1</accession>
<organism evidence="1 2">
    <name type="scientific">Corynebacterium pilosum</name>
    <dbReference type="NCBI Taxonomy" id="35756"/>
    <lineage>
        <taxon>Bacteria</taxon>
        <taxon>Bacillati</taxon>
        <taxon>Actinomycetota</taxon>
        <taxon>Actinomycetes</taxon>
        <taxon>Mycobacteriales</taxon>
        <taxon>Corynebacteriaceae</taxon>
        <taxon>Corynebacterium</taxon>
    </lineage>
</organism>
<proteinExistence type="predicted"/>
<name>A0A376CKS1_9CORY</name>
<sequence length="184" mass="19587">MSAALAHASIGSLGMKAVHASECLQAPWGVSSISDDIAHVPLSRDFRAVLYDDAGRGLTYHDLGRMGLSVHAAWDLAARELLAKHSSSEGVEFLVRDAPCVLSGVQGWDIANARQWMAHPSTFTVLHRHLTTLVGPKAELSYAVRPDDEVAVYSCAPGLLRAGLSARGEAADVVAYSLGFPVVR</sequence>